<comment type="caution">
    <text evidence="2">The sequence shown here is derived from an EMBL/GenBank/DDBJ whole genome shotgun (WGS) entry which is preliminary data.</text>
</comment>
<dbReference type="Pfam" id="PF19701">
    <property type="entry name" value="DUF6199"/>
    <property type="match status" value="1"/>
</dbReference>
<organism evidence="2 3">
    <name type="scientific">Halobellus ruber</name>
    <dbReference type="NCBI Taxonomy" id="2761102"/>
    <lineage>
        <taxon>Archaea</taxon>
        <taxon>Methanobacteriati</taxon>
        <taxon>Methanobacteriota</taxon>
        <taxon>Stenosarchaea group</taxon>
        <taxon>Halobacteria</taxon>
        <taxon>Halobacteriales</taxon>
        <taxon>Haloferacaceae</taxon>
        <taxon>Halobellus</taxon>
    </lineage>
</organism>
<evidence type="ECO:0000259" key="1">
    <source>
        <dbReference type="Pfam" id="PF19701"/>
    </source>
</evidence>
<dbReference type="EMBL" id="JACKXD010000001">
    <property type="protein sequence ID" value="MBB6645179.1"/>
    <property type="molecule type" value="Genomic_DNA"/>
</dbReference>
<name>A0A7J9SGC7_9EURY</name>
<sequence>MFEWMARVWGAAAVVFGLAGAAVPRRVIDVAERLVLVGYENPEELEPSEWYVAAVRAKFGLVAVTGAVVLALEYADFGDGDANGPENPEATDA</sequence>
<protein>
    <recommendedName>
        <fullName evidence="1">DUF6199 domain-containing protein</fullName>
    </recommendedName>
</protein>
<dbReference type="AlphaFoldDB" id="A0A7J9SGC7"/>
<evidence type="ECO:0000313" key="3">
    <source>
        <dbReference type="Proteomes" id="UP000546257"/>
    </source>
</evidence>
<evidence type="ECO:0000313" key="2">
    <source>
        <dbReference type="EMBL" id="MBB6645179.1"/>
    </source>
</evidence>
<gene>
    <name evidence="2" type="ORF">H5V44_02500</name>
</gene>
<dbReference type="InterPro" id="IPR045679">
    <property type="entry name" value="DUF6199"/>
</dbReference>
<keyword evidence="3" id="KW-1185">Reference proteome</keyword>
<accession>A0A7J9SGC7</accession>
<dbReference type="RefSeq" id="WP_185191553.1">
    <property type="nucleotide sequence ID" value="NZ_JACKXD010000001.1"/>
</dbReference>
<proteinExistence type="predicted"/>
<dbReference type="Proteomes" id="UP000546257">
    <property type="component" value="Unassembled WGS sequence"/>
</dbReference>
<reference evidence="2 3" key="1">
    <citation type="submission" date="2020-08" db="EMBL/GenBank/DDBJ databases">
        <authorList>
            <person name="Seo M.-J."/>
        </authorList>
    </citation>
    <scope>NUCLEOTIDE SEQUENCE [LARGE SCALE GENOMIC DNA]</scope>
    <source>
        <strain evidence="2 3">MBLA0160</strain>
    </source>
</reference>
<feature type="domain" description="DUF6199" evidence="1">
    <location>
        <begin position="10"/>
        <end position="71"/>
    </location>
</feature>